<dbReference type="InterPro" id="IPR036013">
    <property type="entry name" value="Band_7/SPFH_dom_sf"/>
</dbReference>
<dbReference type="SUPFAM" id="SSF117892">
    <property type="entry name" value="Band 7/SPFH domain"/>
    <property type="match status" value="1"/>
</dbReference>
<keyword evidence="4" id="KW-1185">Reference proteome</keyword>
<dbReference type="Pfam" id="PF01145">
    <property type="entry name" value="Band_7"/>
    <property type="match status" value="1"/>
</dbReference>
<keyword evidence="1" id="KW-0472">Membrane</keyword>
<feature type="transmembrane region" description="Helical" evidence="1">
    <location>
        <begin position="37"/>
        <end position="60"/>
    </location>
</feature>
<dbReference type="AlphaFoldDB" id="A0A1H2LAK3"/>
<dbReference type="PANTHER" id="PTHR43446:SF1">
    <property type="entry name" value="BAND 7 DOMAIN-CONTAINING PROTEIN"/>
    <property type="match status" value="1"/>
</dbReference>
<accession>A0A1H2LAK3</accession>
<evidence type="ECO:0000256" key="1">
    <source>
        <dbReference type="SAM" id="Phobius"/>
    </source>
</evidence>
<proteinExistence type="predicted"/>
<gene>
    <name evidence="3" type="ORF">SAMN04489737_0108</name>
</gene>
<dbReference type="CDD" id="cd03402">
    <property type="entry name" value="SPFH_like_u2"/>
    <property type="match status" value="1"/>
</dbReference>
<sequence length="321" mass="34709">MDTSTPVTVAADPVGHSGIRVDVTEKKAWALGSAGTILLFFSILAAIGLSSWFFIQGAIAQDNGTATTQTNVVMTICGIVFLLAFFLLTGFTIVSPGESRVVQLFGTYIGTIRSTGFSYTIPFTNRKKVSVRVRNFETNETKVNDYSGNPINIAAIVVWQVADTAKAQFSVENYEDFIKSQSESALRHIATQHPYDFPVDGRSSLRGSTEDISIELANEVAERVSVAGLEIVETRISSLSYAPEIAQAMLQRQQAAAIVDARETIVDGAVSMVEMALDQLEQKSIVDLDPERRAAMVSNLLVVLCSDGQTQPVINAGGLYQ</sequence>
<evidence type="ECO:0000313" key="4">
    <source>
        <dbReference type="Proteomes" id="UP000214355"/>
    </source>
</evidence>
<evidence type="ECO:0000313" key="3">
    <source>
        <dbReference type="EMBL" id="SDU77648.1"/>
    </source>
</evidence>
<dbReference type="STRING" id="131112.SAMN04489737_0108"/>
<protein>
    <submittedName>
        <fullName evidence="3">SPFH domain / Band 7 family protein</fullName>
    </submittedName>
</protein>
<reference evidence="4" key="1">
    <citation type="submission" date="2016-10" db="EMBL/GenBank/DDBJ databases">
        <authorList>
            <person name="Varghese N."/>
            <person name="Submissions S."/>
        </authorList>
    </citation>
    <scope>NUCLEOTIDE SEQUENCE [LARGE SCALE GENOMIC DNA]</scope>
    <source>
        <strain evidence="4">DSM 10002</strain>
    </source>
</reference>
<dbReference type="EMBL" id="LT629804">
    <property type="protein sequence ID" value="SDU77648.1"/>
    <property type="molecule type" value="Genomic_DNA"/>
</dbReference>
<dbReference type="Proteomes" id="UP000214355">
    <property type="component" value="Chromosome I"/>
</dbReference>
<dbReference type="InterPro" id="IPR001107">
    <property type="entry name" value="Band_7"/>
</dbReference>
<dbReference type="RefSeq" id="WP_091278634.1">
    <property type="nucleotide sequence ID" value="NZ_JABAPI010000004.1"/>
</dbReference>
<dbReference type="PANTHER" id="PTHR43446">
    <property type="entry name" value="MEMBRANE PROTEIN-RELATED"/>
    <property type="match status" value="1"/>
</dbReference>
<dbReference type="GeneID" id="65343869"/>
<feature type="transmembrane region" description="Helical" evidence="1">
    <location>
        <begin position="72"/>
        <end position="94"/>
    </location>
</feature>
<dbReference type="Gene3D" id="3.30.479.30">
    <property type="entry name" value="Band 7 domain"/>
    <property type="match status" value="1"/>
</dbReference>
<keyword evidence="1" id="KW-1133">Transmembrane helix</keyword>
<dbReference type="OrthoDB" id="9813479at2"/>
<keyword evidence="1" id="KW-0812">Transmembrane</keyword>
<organism evidence="3 4">
    <name type="scientific">Arcanobacterium phocae</name>
    <dbReference type="NCBI Taxonomy" id="131112"/>
    <lineage>
        <taxon>Bacteria</taxon>
        <taxon>Bacillati</taxon>
        <taxon>Actinomycetota</taxon>
        <taxon>Actinomycetes</taxon>
        <taxon>Actinomycetales</taxon>
        <taxon>Actinomycetaceae</taxon>
        <taxon>Arcanobacterium</taxon>
    </lineage>
</organism>
<dbReference type="SMART" id="SM00244">
    <property type="entry name" value="PHB"/>
    <property type="match status" value="1"/>
</dbReference>
<feature type="domain" description="Band 7" evidence="2">
    <location>
        <begin position="89"/>
        <end position="253"/>
    </location>
</feature>
<evidence type="ECO:0000259" key="2">
    <source>
        <dbReference type="SMART" id="SM00244"/>
    </source>
</evidence>
<name>A0A1H2LAK3_9ACTO</name>